<sequence length="73" mass="8290">MAEDVLFNPGNAIASNVDPNELIRTAQLTSDKRTTNEKVVMVRDKDGKHLLFEVNDKETDPSKGTHYKIEQEF</sequence>
<proteinExistence type="predicted"/>
<accession>A0ABU8SM46</accession>
<organism evidence="1 2">
    <name type="scientific">Nicoliella lavandulae</name>
    <dbReference type="NCBI Taxonomy" id="3082954"/>
    <lineage>
        <taxon>Bacteria</taxon>
        <taxon>Bacillati</taxon>
        <taxon>Bacillota</taxon>
        <taxon>Bacilli</taxon>
        <taxon>Lactobacillales</taxon>
        <taxon>Lactobacillaceae</taxon>
        <taxon>Nicoliella</taxon>
    </lineage>
</organism>
<evidence type="ECO:0000313" key="2">
    <source>
        <dbReference type="Proteomes" id="UP001370590"/>
    </source>
</evidence>
<evidence type="ECO:0000313" key="1">
    <source>
        <dbReference type="EMBL" id="MEJ6400949.1"/>
    </source>
</evidence>
<dbReference type="RefSeq" id="WP_339960798.1">
    <property type="nucleotide sequence ID" value="NZ_JAWMWH010000003.1"/>
</dbReference>
<dbReference type="Proteomes" id="UP001370590">
    <property type="component" value="Unassembled WGS sequence"/>
</dbReference>
<reference evidence="1 2" key="1">
    <citation type="submission" date="2023-10" db="EMBL/GenBank/DDBJ databases">
        <title>Nicoliella lavandulae sp. nov. isolated from Lavandula angustifolia flowers.</title>
        <authorList>
            <person name="Alcantara C."/>
            <person name="Zuniga M."/>
            <person name="Landete J.M."/>
            <person name="Monedero V."/>
        </authorList>
    </citation>
    <scope>NUCLEOTIDE SEQUENCE [LARGE SCALE GENOMIC DNA]</scope>
    <source>
        <strain evidence="1 2">Es01</strain>
    </source>
</reference>
<gene>
    <name evidence="1" type="ORF">R4146_07305</name>
</gene>
<keyword evidence="2" id="KW-1185">Reference proteome</keyword>
<name>A0ABU8SM46_9LACO</name>
<dbReference type="EMBL" id="JAWMWH010000003">
    <property type="protein sequence ID" value="MEJ6400949.1"/>
    <property type="molecule type" value="Genomic_DNA"/>
</dbReference>
<comment type="caution">
    <text evidence="1">The sequence shown here is derived from an EMBL/GenBank/DDBJ whole genome shotgun (WGS) entry which is preliminary data.</text>
</comment>
<protein>
    <submittedName>
        <fullName evidence="1">Uncharacterized protein</fullName>
    </submittedName>
</protein>